<sequence>MSQTYAYAIIRRRLKSSVSRKRPGAVSQRTDCKMKFWLVANDYTQLDGQWRVKWCENRASISHNSPPAPSVKSIARHRRATRTDEMRLHLQSIWHQARGATQALLMVQREFPDAILTRQDLINEYRRWQNRELGMRTRVHALYDEMDAKNYWYRYVEGQLTLYNAGAQAVWSLRRSSNS</sequence>
<reference evidence="1 2" key="1">
    <citation type="journal article" date="2020" name="bioRxiv">
        <title>Whole genome comparisons of ergot fungi reveals the divergence and evolution of species within the genus Claviceps are the result of varying mechanisms driving genome evolution and host range expansion.</title>
        <authorList>
            <person name="Wyka S.A."/>
            <person name="Mondo S.J."/>
            <person name="Liu M."/>
            <person name="Dettman J."/>
            <person name="Nalam V."/>
            <person name="Broders K.D."/>
        </authorList>
    </citation>
    <scope>NUCLEOTIDE SEQUENCE [LARGE SCALE GENOMIC DNA]</scope>
    <source>
        <strain evidence="1 2">Clav52</strain>
    </source>
</reference>
<comment type="caution">
    <text evidence="1">The sequence shown here is derived from an EMBL/GenBank/DDBJ whole genome shotgun (WGS) entry which is preliminary data.</text>
</comment>
<dbReference type="Proteomes" id="UP000707071">
    <property type="component" value="Unassembled WGS sequence"/>
</dbReference>
<evidence type="ECO:0000313" key="2">
    <source>
        <dbReference type="Proteomes" id="UP000707071"/>
    </source>
</evidence>
<organism evidence="1 2">
    <name type="scientific">Claviceps aff. purpurea</name>
    <dbReference type="NCBI Taxonomy" id="1967640"/>
    <lineage>
        <taxon>Eukaryota</taxon>
        <taxon>Fungi</taxon>
        <taxon>Dikarya</taxon>
        <taxon>Ascomycota</taxon>
        <taxon>Pezizomycotina</taxon>
        <taxon>Sordariomycetes</taxon>
        <taxon>Hypocreomycetidae</taxon>
        <taxon>Hypocreales</taxon>
        <taxon>Clavicipitaceae</taxon>
        <taxon>Claviceps</taxon>
    </lineage>
</organism>
<name>A0A9P7U2J2_9HYPO</name>
<gene>
    <name evidence="1" type="ORF">E4U09_008214</name>
</gene>
<proteinExistence type="predicted"/>
<dbReference type="AlphaFoldDB" id="A0A9P7U2J2"/>
<protein>
    <submittedName>
        <fullName evidence="1">Uncharacterized protein</fullName>
    </submittedName>
</protein>
<dbReference type="EMBL" id="SRRH01000952">
    <property type="protein sequence ID" value="KAG6284154.1"/>
    <property type="molecule type" value="Genomic_DNA"/>
</dbReference>
<evidence type="ECO:0000313" key="1">
    <source>
        <dbReference type="EMBL" id="KAG6284154.1"/>
    </source>
</evidence>
<keyword evidence="2" id="KW-1185">Reference proteome</keyword>
<accession>A0A9P7U2J2</accession>